<proteinExistence type="inferred from homology"/>
<evidence type="ECO:0000259" key="7">
    <source>
        <dbReference type="Pfam" id="PF02562"/>
    </source>
</evidence>
<reference evidence="8" key="1">
    <citation type="submission" date="2020-07" db="EMBL/GenBank/DDBJ databases">
        <title>Huge and variable diversity of episymbiotic CPR bacteria and DPANN archaea in groundwater ecosystems.</title>
        <authorList>
            <person name="He C.Y."/>
            <person name="Keren R."/>
            <person name="Whittaker M."/>
            <person name="Farag I.F."/>
            <person name="Doudna J."/>
            <person name="Cate J.H.D."/>
            <person name="Banfield J.F."/>
        </authorList>
    </citation>
    <scope>NUCLEOTIDE SEQUENCE</scope>
    <source>
        <strain evidence="8">NC_groundwater_1520_Pr4_B-0.1um_53_5</strain>
    </source>
</reference>
<evidence type="ECO:0000313" key="8">
    <source>
        <dbReference type="EMBL" id="MBI4726527.1"/>
    </source>
</evidence>
<name>A0A933MHX5_UNCT6</name>
<dbReference type="FunFam" id="3.40.50.300:FF:000013">
    <property type="entry name" value="PhoH family ATPase"/>
    <property type="match status" value="1"/>
</dbReference>
<dbReference type="EMBL" id="JACQXR010000057">
    <property type="protein sequence ID" value="MBI4726527.1"/>
    <property type="molecule type" value="Genomic_DNA"/>
</dbReference>
<comment type="caution">
    <text evidence="8">The sequence shown here is derived from an EMBL/GenBank/DDBJ whole genome shotgun (WGS) entry which is preliminary data.</text>
</comment>
<keyword evidence="3" id="KW-0963">Cytoplasm</keyword>
<dbReference type="GO" id="GO:0005829">
    <property type="term" value="C:cytosol"/>
    <property type="evidence" value="ECO:0007669"/>
    <property type="project" value="TreeGrafter"/>
</dbReference>
<evidence type="ECO:0000256" key="5">
    <source>
        <dbReference type="ARBA" id="ARBA00022840"/>
    </source>
</evidence>
<gene>
    <name evidence="8" type="ORF">HY768_04775</name>
</gene>
<accession>A0A933MHX5</accession>
<dbReference type="InterPro" id="IPR003714">
    <property type="entry name" value="PhoH"/>
</dbReference>
<comment type="similarity">
    <text evidence="2">Belongs to the PhoH family.</text>
</comment>
<dbReference type="PANTHER" id="PTHR30473:SF1">
    <property type="entry name" value="PHOH-LIKE PROTEIN"/>
    <property type="match status" value="1"/>
</dbReference>
<dbReference type="Pfam" id="PF02562">
    <property type="entry name" value="PhoH"/>
    <property type="match status" value="1"/>
</dbReference>
<comment type="subcellular location">
    <subcellularLocation>
        <location evidence="1">Cytoplasm</location>
    </subcellularLocation>
</comment>
<keyword evidence="4" id="KW-0547">Nucleotide-binding</keyword>
<dbReference type="AlphaFoldDB" id="A0A933MHX5"/>
<evidence type="ECO:0000256" key="2">
    <source>
        <dbReference type="ARBA" id="ARBA00010393"/>
    </source>
</evidence>
<dbReference type="SUPFAM" id="SSF52540">
    <property type="entry name" value="P-loop containing nucleoside triphosphate hydrolases"/>
    <property type="match status" value="1"/>
</dbReference>
<feature type="domain" description="PhoH-like protein" evidence="7">
    <location>
        <begin position="111"/>
        <end position="314"/>
    </location>
</feature>
<evidence type="ECO:0000256" key="1">
    <source>
        <dbReference type="ARBA" id="ARBA00004496"/>
    </source>
</evidence>
<evidence type="ECO:0000256" key="3">
    <source>
        <dbReference type="ARBA" id="ARBA00022490"/>
    </source>
</evidence>
<keyword evidence="5" id="KW-0067">ATP-binding</keyword>
<evidence type="ECO:0000256" key="6">
    <source>
        <dbReference type="ARBA" id="ARBA00039970"/>
    </source>
</evidence>
<dbReference type="Gene3D" id="3.40.50.300">
    <property type="entry name" value="P-loop containing nucleotide triphosphate hydrolases"/>
    <property type="match status" value="1"/>
</dbReference>
<dbReference type="InterPro" id="IPR051451">
    <property type="entry name" value="PhoH2-like"/>
</dbReference>
<dbReference type="PANTHER" id="PTHR30473">
    <property type="entry name" value="PROTEIN PHOH"/>
    <property type="match status" value="1"/>
</dbReference>
<dbReference type="GO" id="GO:0005524">
    <property type="term" value="F:ATP binding"/>
    <property type="evidence" value="ECO:0007669"/>
    <property type="project" value="UniProtKB-KW"/>
</dbReference>
<protein>
    <recommendedName>
        <fullName evidence="6">PhoH-like protein</fullName>
    </recommendedName>
</protein>
<dbReference type="InterPro" id="IPR027417">
    <property type="entry name" value="P-loop_NTPase"/>
</dbReference>
<evidence type="ECO:0000256" key="4">
    <source>
        <dbReference type="ARBA" id="ARBA00022741"/>
    </source>
</evidence>
<evidence type="ECO:0000313" key="9">
    <source>
        <dbReference type="Proteomes" id="UP000736328"/>
    </source>
</evidence>
<sequence>MTKEINEITERISLAGIDPVNLLGPQDSNLKVIQHSFKAKIFARGDEVVIKGSADELEAITSLILHLRVQVESGAVLQERDIGLAISQAHQRHKDIEERGAVASLALKKLIRPKSPGQSQYLEAIKNSDLVIAIGPAGTGKTYLAVAAAVAALNERQVERVILCRPAVEAGESLGFLPGDFKDKIDPYMRPLYDALYDLMSPEKVRRFLANDIIEIVPLAYMRGRTLNSSFVILDEAQNATRTQMKMFLTRLGFNSKAVVTGDVTQIDLARNDGSGLVHIQEVLSRVEGIKFINLSERDVVRHHLVQRIIQAYQSNSQAESRGQNQDEKTGPSD</sequence>
<organism evidence="8 9">
    <name type="scientific">candidate division TA06 bacterium</name>
    <dbReference type="NCBI Taxonomy" id="2250710"/>
    <lineage>
        <taxon>Bacteria</taxon>
        <taxon>Bacteria division TA06</taxon>
    </lineage>
</organism>
<dbReference type="Proteomes" id="UP000736328">
    <property type="component" value="Unassembled WGS sequence"/>
</dbReference>